<evidence type="ECO:0000259" key="12">
    <source>
        <dbReference type="Pfam" id="PF14845"/>
    </source>
</evidence>
<evidence type="ECO:0000256" key="7">
    <source>
        <dbReference type="PIRNR" id="PIRNR001093"/>
    </source>
</evidence>
<feature type="domain" description="Beta-hexosaminidase eukaryotic type N-terminal" evidence="12">
    <location>
        <begin position="26"/>
        <end position="158"/>
    </location>
</feature>
<dbReference type="GO" id="GO:0005975">
    <property type="term" value="P:carbohydrate metabolic process"/>
    <property type="evidence" value="ECO:0007669"/>
    <property type="project" value="InterPro"/>
</dbReference>
<dbReference type="CDD" id="cd06562">
    <property type="entry name" value="GH20_HexA_HexB-like"/>
    <property type="match status" value="1"/>
</dbReference>
<keyword evidence="5" id="KW-0325">Glycoprotein</keyword>
<dbReference type="EMBL" id="ML213601">
    <property type="protein sequence ID" value="TFK39092.1"/>
    <property type="molecule type" value="Genomic_DNA"/>
</dbReference>
<dbReference type="OrthoDB" id="428480at2759"/>
<organism evidence="13 14">
    <name type="scientific">Crucibulum laeve</name>
    <dbReference type="NCBI Taxonomy" id="68775"/>
    <lineage>
        <taxon>Eukaryota</taxon>
        <taxon>Fungi</taxon>
        <taxon>Dikarya</taxon>
        <taxon>Basidiomycota</taxon>
        <taxon>Agaricomycotina</taxon>
        <taxon>Agaricomycetes</taxon>
        <taxon>Agaricomycetidae</taxon>
        <taxon>Agaricales</taxon>
        <taxon>Agaricineae</taxon>
        <taxon>Nidulariaceae</taxon>
        <taxon>Crucibulum</taxon>
    </lineage>
</organism>
<evidence type="ECO:0000256" key="3">
    <source>
        <dbReference type="ARBA" id="ARBA00022729"/>
    </source>
</evidence>
<dbReference type="InterPro" id="IPR029019">
    <property type="entry name" value="HEX_eukaryotic_N"/>
</dbReference>
<evidence type="ECO:0000259" key="11">
    <source>
        <dbReference type="Pfam" id="PF00728"/>
    </source>
</evidence>
<dbReference type="Pfam" id="PF00728">
    <property type="entry name" value="Glyco_hydro_20"/>
    <property type="match status" value="1"/>
</dbReference>
<evidence type="ECO:0000256" key="1">
    <source>
        <dbReference type="ARBA" id="ARBA00001231"/>
    </source>
</evidence>
<feature type="signal peptide" evidence="10">
    <location>
        <begin position="1"/>
        <end position="25"/>
    </location>
</feature>
<comment type="similarity">
    <text evidence="2 7">Belongs to the glycosyl hydrolase 20 family.</text>
</comment>
<keyword evidence="14" id="KW-1185">Reference proteome</keyword>
<dbReference type="GO" id="GO:0030203">
    <property type="term" value="P:glycosaminoglycan metabolic process"/>
    <property type="evidence" value="ECO:0007669"/>
    <property type="project" value="TreeGrafter"/>
</dbReference>
<evidence type="ECO:0000256" key="6">
    <source>
        <dbReference type="ARBA" id="ARBA00023295"/>
    </source>
</evidence>
<dbReference type="InterPro" id="IPR029018">
    <property type="entry name" value="Hex-like_dom2"/>
</dbReference>
<dbReference type="Gene3D" id="3.30.379.10">
    <property type="entry name" value="Chitobiase/beta-hexosaminidase domain 2-like"/>
    <property type="match status" value="1"/>
</dbReference>
<dbReference type="PANTHER" id="PTHR22600:SF26">
    <property type="entry name" value="BETA-N-ACETYLHEXOSAMINIDASE"/>
    <property type="match status" value="1"/>
</dbReference>
<protein>
    <recommendedName>
        <fullName evidence="7">Beta-hexosaminidase</fullName>
        <ecNumber evidence="7">3.2.1.52</ecNumber>
    </recommendedName>
</protein>
<reference evidence="13 14" key="1">
    <citation type="journal article" date="2019" name="Nat. Ecol. Evol.">
        <title>Megaphylogeny resolves global patterns of mushroom evolution.</title>
        <authorList>
            <person name="Varga T."/>
            <person name="Krizsan K."/>
            <person name="Foldi C."/>
            <person name="Dima B."/>
            <person name="Sanchez-Garcia M."/>
            <person name="Sanchez-Ramirez S."/>
            <person name="Szollosi G.J."/>
            <person name="Szarkandi J.G."/>
            <person name="Papp V."/>
            <person name="Albert L."/>
            <person name="Andreopoulos W."/>
            <person name="Angelini C."/>
            <person name="Antonin V."/>
            <person name="Barry K.W."/>
            <person name="Bougher N.L."/>
            <person name="Buchanan P."/>
            <person name="Buyck B."/>
            <person name="Bense V."/>
            <person name="Catcheside P."/>
            <person name="Chovatia M."/>
            <person name="Cooper J."/>
            <person name="Damon W."/>
            <person name="Desjardin D."/>
            <person name="Finy P."/>
            <person name="Geml J."/>
            <person name="Haridas S."/>
            <person name="Hughes K."/>
            <person name="Justo A."/>
            <person name="Karasinski D."/>
            <person name="Kautmanova I."/>
            <person name="Kiss B."/>
            <person name="Kocsube S."/>
            <person name="Kotiranta H."/>
            <person name="LaButti K.M."/>
            <person name="Lechner B.E."/>
            <person name="Liimatainen K."/>
            <person name="Lipzen A."/>
            <person name="Lukacs Z."/>
            <person name="Mihaltcheva S."/>
            <person name="Morgado L.N."/>
            <person name="Niskanen T."/>
            <person name="Noordeloos M.E."/>
            <person name="Ohm R.A."/>
            <person name="Ortiz-Santana B."/>
            <person name="Ovrebo C."/>
            <person name="Racz N."/>
            <person name="Riley R."/>
            <person name="Savchenko A."/>
            <person name="Shiryaev A."/>
            <person name="Soop K."/>
            <person name="Spirin V."/>
            <person name="Szebenyi C."/>
            <person name="Tomsovsky M."/>
            <person name="Tulloss R.E."/>
            <person name="Uehling J."/>
            <person name="Grigoriev I.V."/>
            <person name="Vagvolgyi C."/>
            <person name="Papp T."/>
            <person name="Martin F.M."/>
            <person name="Miettinen O."/>
            <person name="Hibbett D.S."/>
            <person name="Nagy L.G."/>
        </authorList>
    </citation>
    <scope>NUCLEOTIDE SEQUENCE [LARGE SCALE GENOMIC DNA]</scope>
    <source>
        <strain evidence="13 14">CBS 166.37</strain>
    </source>
</reference>
<dbReference type="GO" id="GO:0004563">
    <property type="term" value="F:beta-N-acetylhexosaminidase activity"/>
    <property type="evidence" value="ECO:0007669"/>
    <property type="project" value="UniProtKB-EC"/>
</dbReference>
<dbReference type="Pfam" id="PF14845">
    <property type="entry name" value="Glycohydro_20b2"/>
    <property type="match status" value="1"/>
</dbReference>
<dbReference type="STRING" id="68775.A0A5C3M1S4"/>
<dbReference type="InterPro" id="IPR017853">
    <property type="entry name" value="GH"/>
</dbReference>
<keyword evidence="6 7" id="KW-0326">Glycosidase</keyword>
<proteinExistence type="inferred from homology"/>
<dbReference type="PRINTS" id="PR00738">
    <property type="entry name" value="GLHYDRLASE20"/>
</dbReference>
<evidence type="ECO:0000256" key="8">
    <source>
        <dbReference type="PIRSR" id="PIRSR001093-1"/>
    </source>
</evidence>
<dbReference type="EC" id="3.2.1.52" evidence="7"/>
<sequence length="561" mass="60926">MSAIKKKMKLKPAFLLCFAPLCVQALWPIPKSLQTGSGLLKLSSTFDINILVTNPPQDLLDAVTRTKGFLKTDKLQRLVVGRGANDSAALAQAPSLSRLTLSLAPGSTVRPIATEAAEDVALRNEVYSLSVPSNGSDATIVASTTLGLFRGLTTFNQMFYDLQGITYSFEAPITIVNDAPVFPYRGFMLDTARHFFPVADIKRTLDAMSMVKMSTLHWHAVDSQSFPIEIPGFPELSQKGAYSAEETYSTADVQDIVKYAGARGIDVMVELDTPSHASAISNSHPEHVACAPGSPAVSGETRPPGGLRIATPATQTFAANFMAAIAKTLPSRLFSTGGDEVNVNCYTKDAQTQADLKSSGKTLDQAISDFVVMEQKALLAIGKTPVVWEEMAIDHNVALSNKTIVLVWHSENIAPVATKGLRFIHAHSDYFYLDCGGGSWLGNRPTLNSWCDPFKTWQKAYTFDPLANVTTAQKPLIMGGQQLLWTEQSSAENVDSIVWPRAAVSAEIFWTGATLPTGVARNVAEALPRLHDVRYRMVQRGIRAIPLQPTWCALRPHACDD</sequence>
<dbReference type="SUPFAM" id="SSF55545">
    <property type="entry name" value="beta-N-acetylhexosaminidase-like domain"/>
    <property type="match status" value="1"/>
</dbReference>
<dbReference type="InterPro" id="IPR025705">
    <property type="entry name" value="Beta_hexosaminidase_sua/sub"/>
</dbReference>
<dbReference type="InterPro" id="IPR015883">
    <property type="entry name" value="Glyco_hydro_20_cat"/>
</dbReference>
<dbReference type="Proteomes" id="UP000308652">
    <property type="component" value="Unassembled WGS sequence"/>
</dbReference>
<feature type="chain" id="PRO_5023111934" description="Beta-hexosaminidase" evidence="10">
    <location>
        <begin position="26"/>
        <end position="561"/>
    </location>
</feature>
<evidence type="ECO:0000313" key="13">
    <source>
        <dbReference type="EMBL" id="TFK39092.1"/>
    </source>
</evidence>
<evidence type="ECO:0000256" key="9">
    <source>
        <dbReference type="SAM" id="MobiDB-lite"/>
    </source>
</evidence>
<dbReference type="GO" id="GO:0016020">
    <property type="term" value="C:membrane"/>
    <property type="evidence" value="ECO:0007669"/>
    <property type="project" value="TreeGrafter"/>
</dbReference>
<evidence type="ECO:0000256" key="2">
    <source>
        <dbReference type="ARBA" id="ARBA00006285"/>
    </source>
</evidence>
<dbReference type="AlphaFoldDB" id="A0A5C3M1S4"/>
<evidence type="ECO:0000256" key="10">
    <source>
        <dbReference type="SAM" id="SignalP"/>
    </source>
</evidence>
<name>A0A5C3M1S4_9AGAR</name>
<keyword evidence="4 7" id="KW-0378">Hydrolase</keyword>
<dbReference type="PIRSF" id="PIRSF001093">
    <property type="entry name" value="B-hxosamndse_ab_euk"/>
    <property type="match status" value="1"/>
</dbReference>
<feature type="region of interest" description="Disordered" evidence="9">
    <location>
        <begin position="284"/>
        <end position="303"/>
    </location>
</feature>
<dbReference type="Gene3D" id="3.20.20.80">
    <property type="entry name" value="Glycosidases"/>
    <property type="match status" value="1"/>
</dbReference>
<dbReference type="SUPFAM" id="SSF51445">
    <property type="entry name" value="(Trans)glycosidases"/>
    <property type="match status" value="1"/>
</dbReference>
<dbReference type="FunFam" id="3.20.20.80:FF:000063">
    <property type="entry name" value="Beta-hexosaminidase"/>
    <property type="match status" value="1"/>
</dbReference>
<feature type="active site" description="Proton donor" evidence="8">
    <location>
        <position position="340"/>
    </location>
</feature>
<keyword evidence="3 10" id="KW-0732">Signal</keyword>
<dbReference type="PANTHER" id="PTHR22600">
    <property type="entry name" value="BETA-HEXOSAMINIDASE"/>
    <property type="match status" value="1"/>
</dbReference>
<gene>
    <name evidence="13" type="ORF">BDQ12DRAFT_650809</name>
</gene>
<accession>A0A5C3M1S4</accession>
<evidence type="ECO:0000256" key="4">
    <source>
        <dbReference type="ARBA" id="ARBA00022801"/>
    </source>
</evidence>
<feature type="domain" description="Glycoside hydrolase family 20 catalytic" evidence="11">
    <location>
        <begin position="182"/>
        <end position="512"/>
    </location>
</feature>
<comment type="catalytic activity">
    <reaction evidence="1 7">
        <text>Hydrolysis of terminal non-reducing N-acetyl-D-hexosamine residues in N-acetyl-beta-D-hexosaminides.</text>
        <dbReference type="EC" id="3.2.1.52"/>
    </reaction>
</comment>
<evidence type="ECO:0000313" key="14">
    <source>
        <dbReference type="Proteomes" id="UP000308652"/>
    </source>
</evidence>
<evidence type="ECO:0000256" key="5">
    <source>
        <dbReference type="ARBA" id="ARBA00023180"/>
    </source>
</evidence>